<feature type="transmembrane region" description="Helical" evidence="2">
    <location>
        <begin position="219"/>
        <end position="239"/>
    </location>
</feature>
<sequence length="816" mass="87159">MSGADWVELRVHGVSGAPPESILDRPYCTQVAGDADSRYFRAVDSSGHELRGADGHVVEAYHWGRFTSGSWLQALWMVLLPFGMVNAAQFMLPAAGPGLLARIWHLLCGALLRFVALMLTLLLTFAAGLILIDLLAWRWAPGSRQLGSFPETWTVGLAIVATALVSYVLYRLGRGYGVVDDAEPRKRTEGRYVDAVEPGEPRTPLARDRFYRGDTDAPVLRNLHLAAAVLTVASMGAWAVHPDGWVDRDPVLLASTIALVLVVVLTTLLGDPEGTASLPLSGRIAAFRLWWHVTMVWIARGAIAVAVVLLALSAWGASDVDRAAAERPVMFDDVANGLLWAGLAALILLGFANLALVLSVRGSWGTTPGHRAFRPYALGMTAYLVASIAAFLGVGLSAAAATGVSSLLDLSVRTRTTAEGIEVDVGTTPMLDRVSYAWGLNLLLFALLATGAGIWMMARRRADRARAAGMFAAADGGPRLSAGWLETVARAIGTARLKNLIPVGGTVFVLFGTLLGIALALELAGCQGGQDFGTCRSLPGPLDLLSQPKYVTGSAAVIWVSNVVALIGAWALITAAAALLATGRSAVSEQGTRRSLNVVWDVIAFWPHAVHPYAPRPYSMRCVTDLRNRLRWYRRAQPAPHVVVCGHSQGSLIAFGALAALHREERDGISLLTFGSQLQVIFPRAFPEYVNLDAVGDVHDVLGGAWINLYRETDPLAGPVLSWRHGAEGPSTTSGHLPGALDGARPDVHVPSTGRHECGDDWRVLDPTPYDQEMNDGAVTGLLKHGHYWRGPDWADALERVRKPHAAGPGGAPEGG</sequence>
<organism evidence="3 4">
    <name type="scientific">Mumia flava</name>
    <dbReference type="NCBI Taxonomy" id="1348852"/>
    <lineage>
        <taxon>Bacteria</taxon>
        <taxon>Bacillati</taxon>
        <taxon>Actinomycetota</taxon>
        <taxon>Actinomycetes</taxon>
        <taxon>Propionibacteriales</taxon>
        <taxon>Nocardioidaceae</taxon>
        <taxon>Mumia</taxon>
    </lineage>
</organism>
<dbReference type="InterPro" id="IPR029058">
    <property type="entry name" value="AB_hydrolase_fold"/>
</dbReference>
<evidence type="ECO:0000313" key="3">
    <source>
        <dbReference type="EMBL" id="PJJ56148.1"/>
    </source>
</evidence>
<feature type="transmembrane region" description="Helical" evidence="2">
    <location>
        <begin position="152"/>
        <end position="170"/>
    </location>
</feature>
<gene>
    <name evidence="3" type="ORF">CLV56_0352</name>
</gene>
<feature type="transmembrane region" description="Helical" evidence="2">
    <location>
        <begin position="436"/>
        <end position="458"/>
    </location>
</feature>
<feature type="region of interest" description="Disordered" evidence="1">
    <location>
        <begin position="727"/>
        <end position="746"/>
    </location>
</feature>
<proteinExistence type="predicted"/>
<dbReference type="AlphaFoldDB" id="A0A0B2B2U5"/>
<dbReference type="RefSeq" id="WP_100414296.1">
    <property type="nucleotide sequence ID" value="NZ_PGEZ01000001.1"/>
</dbReference>
<dbReference type="EMBL" id="PGEZ01000001">
    <property type="protein sequence ID" value="PJJ56148.1"/>
    <property type="molecule type" value="Genomic_DNA"/>
</dbReference>
<keyword evidence="2" id="KW-1133">Transmembrane helix</keyword>
<feature type="transmembrane region" description="Helical" evidence="2">
    <location>
        <begin position="104"/>
        <end position="132"/>
    </location>
</feature>
<keyword evidence="2" id="KW-0472">Membrane</keyword>
<dbReference type="Proteomes" id="UP000230842">
    <property type="component" value="Unassembled WGS sequence"/>
</dbReference>
<evidence type="ECO:0000256" key="2">
    <source>
        <dbReference type="SAM" id="Phobius"/>
    </source>
</evidence>
<feature type="transmembrane region" description="Helical" evidence="2">
    <location>
        <begin position="71"/>
        <end position="92"/>
    </location>
</feature>
<protein>
    <recommendedName>
        <fullName evidence="5">Lipase (Class 3)</fullName>
    </recommendedName>
</protein>
<accession>A0A0B2B2U5</accession>
<evidence type="ECO:0000313" key="4">
    <source>
        <dbReference type="Proteomes" id="UP000230842"/>
    </source>
</evidence>
<feature type="transmembrane region" description="Helical" evidence="2">
    <location>
        <begin position="500"/>
        <end position="521"/>
    </location>
</feature>
<name>A0A0B2B2U5_9ACTN</name>
<reference evidence="3 4" key="1">
    <citation type="submission" date="2017-11" db="EMBL/GenBank/DDBJ databases">
        <title>Genomic Encyclopedia of Archaeal and Bacterial Type Strains, Phase II (KMG-II): From Individual Species to Whole Genera.</title>
        <authorList>
            <person name="Goeker M."/>
        </authorList>
    </citation>
    <scope>NUCLEOTIDE SEQUENCE [LARGE SCALE GENOMIC DNA]</scope>
    <source>
        <strain evidence="3 4">DSM 27763</strain>
    </source>
</reference>
<feature type="transmembrane region" description="Helical" evidence="2">
    <location>
        <begin position="289"/>
        <end position="317"/>
    </location>
</feature>
<keyword evidence="2" id="KW-0812">Transmembrane</keyword>
<feature type="transmembrane region" description="Helical" evidence="2">
    <location>
        <begin position="251"/>
        <end position="269"/>
    </location>
</feature>
<feature type="transmembrane region" description="Helical" evidence="2">
    <location>
        <begin position="556"/>
        <end position="581"/>
    </location>
</feature>
<dbReference type="SUPFAM" id="SSF53474">
    <property type="entry name" value="alpha/beta-Hydrolases"/>
    <property type="match status" value="1"/>
</dbReference>
<keyword evidence="4" id="KW-1185">Reference proteome</keyword>
<evidence type="ECO:0000256" key="1">
    <source>
        <dbReference type="SAM" id="MobiDB-lite"/>
    </source>
</evidence>
<comment type="caution">
    <text evidence="3">The sequence shown here is derived from an EMBL/GenBank/DDBJ whole genome shotgun (WGS) entry which is preliminary data.</text>
</comment>
<feature type="transmembrane region" description="Helical" evidence="2">
    <location>
        <begin position="337"/>
        <end position="360"/>
    </location>
</feature>
<feature type="transmembrane region" description="Helical" evidence="2">
    <location>
        <begin position="381"/>
        <end position="401"/>
    </location>
</feature>
<evidence type="ECO:0008006" key="5">
    <source>
        <dbReference type="Google" id="ProtNLM"/>
    </source>
</evidence>
<dbReference type="OrthoDB" id="4320047at2"/>